<reference evidence="2" key="1">
    <citation type="journal article" date="2013" name="Nat. Commun.">
        <title>Whole-genome sequencing of Oryza brachyantha reveals mechanisms underlying Oryza genome evolution.</title>
        <authorList>
            <person name="Chen J."/>
            <person name="Huang Q."/>
            <person name="Gao D."/>
            <person name="Wang J."/>
            <person name="Lang Y."/>
            <person name="Liu T."/>
            <person name="Li B."/>
            <person name="Bai Z."/>
            <person name="Luis Goicoechea J."/>
            <person name="Liang C."/>
            <person name="Chen C."/>
            <person name="Zhang W."/>
            <person name="Sun S."/>
            <person name="Liao Y."/>
            <person name="Zhang X."/>
            <person name="Yang L."/>
            <person name="Song C."/>
            <person name="Wang M."/>
            <person name="Shi J."/>
            <person name="Liu G."/>
            <person name="Liu J."/>
            <person name="Zhou H."/>
            <person name="Zhou W."/>
            <person name="Yu Q."/>
            <person name="An N."/>
            <person name="Chen Y."/>
            <person name="Cai Q."/>
            <person name="Wang B."/>
            <person name="Liu B."/>
            <person name="Min J."/>
            <person name="Huang Y."/>
            <person name="Wu H."/>
            <person name="Li Z."/>
            <person name="Zhang Y."/>
            <person name="Yin Y."/>
            <person name="Song W."/>
            <person name="Jiang J."/>
            <person name="Jackson S.A."/>
            <person name="Wing R.A."/>
            <person name="Wang J."/>
            <person name="Chen M."/>
        </authorList>
    </citation>
    <scope>NUCLEOTIDE SEQUENCE [LARGE SCALE GENOMIC DNA]</scope>
    <source>
        <strain evidence="2">cv. IRGC 101232</strain>
    </source>
</reference>
<keyword evidence="1" id="KW-0472">Membrane</keyword>
<proteinExistence type="predicted"/>
<keyword evidence="1" id="KW-0812">Transmembrane</keyword>
<protein>
    <submittedName>
        <fullName evidence="2">Uncharacterized protein</fullName>
    </submittedName>
</protein>
<dbReference type="EnsemblPlants" id="OB03G30850.1">
    <property type="protein sequence ID" value="OB03G30850.1"/>
    <property type="gene ID" value="OB03G30850"/>
</dbReference>
<dbReference type="AlphaFoldDB" id="J3LPV9"/>
<feature type="transmembrane region" description="Helical" evidence="1">
    <location>
        <begin position="41"/>
        <end position="58"/>
    </location>
</feature>
<evidence type="ECO:0000313" key="3">
    <source>
        <dbReference type="Proteomes" id="UP000006038"/>
    </source>
</evidence>
<accession>J3LPV9</accession>
<organism evidence="2">
    <name type="scientific">Oryza brachyantha</name>
    <name type="common">malo sina</name>
    <dbReference type="NCBI Taxonomy" id="4533"/>
    <lineage>
        <taxon>Eukaryota</taxon>
        <taxon>Viridiplantae</taxon>
        <taxon>Streptophyta</taxon>
        <taxon>Embryophyta</taxon>
        <taxon>Tracheophyta</taxon>
        <taxon>Spermatophyta</taxon>
        <taxon>Magnoliopsida</taxon>
        <taxon>Liliopsida</taxon>
        <taxon>Poales</taxon>
        <taxon>Poaceae</taxon>
        <taxon>BOP clade</taxon>
        <taxon>Oryzoideae</taxon>
        <taxon>Oryzeae</taxon>
        <taxon>Oryzinae</taxon>
        <taxon>Oryza</taxon>
    </lineage>
</organism>
<sequence length="63" mass="7309">MAHRHSPHRAFITGRTWHPTRSYIVSISGGGRRGPAWQQTSWLLTFFFGMSLIVKFLLDTTEY</sequence>
<dbReference type="Proteomes" id="UP000006038">
    <property type="component" value="Chromosome 3"/>
</dbReference>
<name>J3LPV9_ORYBR</name>
<evidence type="ECO:0000313" key="2">
    <source>
        <dbReference type="EnsemblPlants" id="OB03G30850.1"/>
    </source>
</evidence>
<dbReference type="Gramene" id="OB03G30850.1">
    <property type="protein sequence ID" value="OB03G30850.1"/>
    <property type="gene ID" value="OB03G30850"/>
</dbReference>
<dbReference type="HOGENOM" id="CLU_2889408_0_0_1"/>
<evidence type="ECO:0000256" key="1">
    <source>
        <dbReference type="SAM" id="Phobius"/>
    </source>
</evidence>
<reference evidence="2" key="2">
    <citation type="submission" date="2013-04" db="UniProtKB">
        <authorList>
            <consortium name="EnsemblPlants"/>
        </authorList>
    </citation>
    <scope>IDENTIFICATION</scope>
</reference>
<keyword evidence="1" id="KW-1133">Transmembrane helix</keyword>
<keyword evidence="3" id="KW-1185">Reference proteome</keyword>